<keyword evidence="4" id="KW-1185">Reference proteome</keyword>
<evidence type="ECO:0008006" key="5">
    <source>
        <dbReference type="Google" id="ProtNLM"/>
    </source>
</evidence>
<feature type="transmembrane region" description="Helical" evidence="1">
    <location>
        <begin position="143"/>
        <end position="162"/>
    </location>
</feature>
<keyword evidence="1" id="KW-0812">Transmembrane</keyword>
<dbReference type="InterPro" id="IPR036259">
    <property type="entry name" value="MFS_trans_sf"/>
</dbReference>
<comment type="caution">
    <text evidence="3">The sequence shown here is derived from an EMBL/GenBank/DDBJ whole genome shotgun (WGS) entry which is preliminary data.</text>
</comment>
<feature type="transmembrane region" description="Helical" evidence="1">
    <location>
        <begin position="174"/>
        <end position="194"/>
    </location>
</feature>
<feature type="transmembrane region" description="Helical" evidence="1">
    <location>
        <begin position="214"/>
        <end position="234"/>
    </location>
</feature>
<keyword evidence="1" id="KW-0472">Membrane</keyword>
<feature type="signal peptide" evidence="2">
    <location>
        <begin position="1"/>
        <end position="22"/>
    </location>
</feature>
<accession>A0AAD4NA06</accession>
<dbReference type="Gene3D" id="1.20.1250.20">
    <property type="entry name" value="MFS general substrate transporter like domains"/>
    <property type="match status" value="1"/>
</dbReference>
<dbReference type="AlphaFoldDB" id="A0AAD4NA06"/>
<gene>
    <name evidence="3" type="ORF">DdX_04162</name>
</gene>
<feature type="transmembrane region" description="Helical" evidence="1">
    <location>
        <begin position="112"/>
        <end position="137"/>
    </location>
</feature>
<keyword evidence="1" id="KW-1133">Transmembrane helix</keyword>
<evidence type="ECO:0000256" key="1">
    <source>
        <dbReference type="SAM" id="Phobius"/>
    </source>
</evidence>
<dbReference type="EMBL" id="JAKKPZ010000003">
    <property type="protein sequence ID" value="KAI1723976.1"/>
    <property type="molecule type" value="Genomic_DNA"/>
</dbReference>
<dbReference type="SUPFAM" id="SSF103473">
    <property type="entry name" value="MFS general substrate transporter"/>
    <property type="match status" value="1"/>
</dbReference>
<keyword evidence="2" id="KW-0732">Signal</keyword>
<name>A0AAD4NA06_9BILA</name>
<organism evidence="3 4">
    <name type="scientific">Ditylenchus destructor</name>
    <dbReference type="NCBI Taxonomy" id="166010"/>
    <lineage>
        <taxon>Eukaryota</taxon>
        <taxon>Metazoa</taxon>
        <taxon>Ecdysozoa</taxon>
        <taxon>Nematoda</taxon>
        <taxon>Chromadorea</taxon>
        <taxon>Rhabditida</taxon>
        <taxon>Tylenchina</taxon>
        <taxon>Tylenchomorpha</taxon>
        <taxon>Sphaerularioidea</taxon>
        <taxon>Anguinidae</taxon>
        <taxon>Anguininae</taxon>
        <taxon>Ditylenchus</taxon>
    </lineage>
</organism>
<protein>
    <recommendedName>
        <fullName evidence="5">Major facilitator superfamily (MFS) profile domain-containing protein</fullName>
    </recommendedName>
</protein>
<dbReference type="Proteomes" id="UP001201812">
    <property type="component" value="Unassembled WGS sequence"/>
</dbReference>
<evidence type="ECO:0000313" key="3">
    <source>
        <dbReference type="EMBL" id="KAI1723976.1"/>
    </source>
</evidence>
<feature type="transmembrane region" description="Helical" evidence="1">
    <location>
        <begin position="38"/>
        <end position="57"/>
    </location>
</feature>
<sequence length="262" mass="28772">MFFLLLARFIVGLSVGIAFVSAFVDLNGNTQDTGDTADRAHVFLGTAALFAGLNYFWHRPAYDEESDISAGANDGDIEPIKYDATIPNSHSRTTLRNKNDLEANLSSRILSILLMSINASIGVPLILAYCSVIYTHFGLSRQVSLRLSSMYPLIQLGIILVFRRWSVRGVHFPSRAVLAIGYAICLMATFFLLITVSAKTLDTQPQFKAAACAFWFTILAVTSGIPCNAGVALMGELFPNRRELVDGIAYSRAFFWIISSIL</sequence>
<reference evidence="3" key="1">
    <citation type="submission" date="2022-01" db="EMBL/GenBank/DDBJ databases">
        <title>Genome Sequence Resource for Two Populations of Ditylenchus destructor, the Migratory Endoparasitic Phytonematode.</title>
        <authorList>
            <person name="Zhang H."/>
            <person name="Lin R."/>
            <person name="Xie B."/>
        </authorList>
    </citation>
    <scope>NUCLEOTIDE SEQUENCE</scope>
    <source>
        <strain evidence="3">BazhouSP</strain>
    </source>
</reference>
<proteinExistence type="predicted"/>
<evidence type="ECO:0000256" key="2">
    <source>
        <dbReference type="SAM" id="SignalP"/>
    </source>
</evidence>
<feature type="chain" id="PRO_5042024435" description="Major facilitator superfamily (MFS) profile domain-containing protein" evidence="2">
    <location>
        <begin position="23"/>
        <end position="262"/>
    </location>
</feature>
<evidence type="ECO:0000313" key="4">
    <source>
        <dbReference type="Proteomes" id="UP001201812"/>
    </source>
</evidence>